<name>A0A3M4LE34_PSEA0</name>
<gene>
    <name evidence="1" type="ORF">ALQ05_101493</name>
</gene>
<proteinExistence type="predicted"/>
<evidence type="ECO:0000313" key="1">
    <source>
        <dbReference type="EMBL" id="RMQ39756.1"/>
    </source>
</evidence>
<sequence length="88" mass="9378">MGADLSAMGCKAALKQTTLAISGAPRRLVLLPVPGSSRTSPLLQNLDIADQRSVARLSYPLRSYARSAPSLCGCCCAVQDRCQRRRSA</sequence>
<organism evidence="1 2">
    <name type="scientific">Pseudomonas amygdali pv. mori</name>
    <dbReference type="NCBI Taxonomy" id="34065"/>
    <lineage>
        <taxon>Bacteria</taxon>
        <taxon>Pseudomonadati</taxon>
        <taxon>Pseudomonadota</taxon>
        <taxon>Gammaproteobacteria</taxon>
        <taxon>Pseudomonadales</taxon>
        <taxon>Pseudomonadaceae</taxon>
        <taxon>Pseudomonas</taxon>
        <taxon>Pseudomonas amygdali</taxon>
    </lineage>
</organism>
<dbReference type="AlphaFoldDB" id="A0A3M4LE34"/>
<accession>A0A3M4LE34</accession>
<comment type="caution">
    <text evidence="1">The sequence shown here is derived from an EMBL/GenBank/DDBJ whole genome shotgun (WGS) entry which is preliminary data.</text>
</comment>
<dbReference type="EMBL" id="RBRD01000084">
    <property type="protein sequence ID" value="RMQ39756.1"/>
    <property type="molecule type" value="Genomic_DNA"/>
</dbReference>
<dbReference type="Proteomes" id="UP000279553">
    <property type="component" value="Unassembled WGS sequence"/>
</dbReference>
<protein>
    <submittedName>
        <fullName evidence="1">Uncharacterized protein</fullName>
    </submittedName>
</protein>
<evidence type="ECO:0000313" key="2">
    <source>
        <dbReference type="Proteomes" id="UP000279553"/>
    </source>
</evidence>
<reference evidence="1 2" key="1">
    <citation type="submission" date="2018-08" db="EMBL/GenBank/DDBJ databases">
        <title>Recombination of ecologically and evolutionarily significant loci maintains genetic cohesion in the Pseudomonas syringae species complex.</title>
        <authorList>
            <person name="Dillon M."/>
            <person name="Thakur S."/>
            <person name="Almeida R.N.D."/>
            <person name="Weir B.S."/>
            <person name="Guttman D.S."/>
        </authorList>
    </citation>
    <scope>NUCLEOTIDE SEQUENCE [LARGE SCALE GENOMIC DNA]</scope>
    <source>
        <strain evidence="1 2">ICMP 535</strain>
    </source>
</reference>